<dbReference type="AlphaFoldDB" id="A0AAW0G262"/>
<accession>A0AAW0G262</accession>
<sequence>MTPINSYDNFLVHTRELSRYSVVASGALLYYDYILTVVQEYKLFWLDQRFSWTLFLYFLNRYIALIAYIPIAIEFFENPSDEMFVYIQQNQFESGSSLFCNRCYGLGLFRQIYVSISITIGTVASFRGSFDIRASQWPHQDV</sequence>
<gene>
    <name evidence="3" type="ORF">QCA50_013813</name>
</gene>
<dbReference type="InterPro" id="IPR045340">
    <property type="entry name" value="DUF6533"/>
</dbReference>
<protein>
    <recommendedName>
        <fullName evidence="2">DUF6533 domain-containing protein</fullName>
    </recommendedName>
</protein>
<evidence type="ECO:0000256" key="1">
    <source>
        <dbReference type="SAM" id="Phobius"/>
    </source>
</evidence>
<reference evidence="3 4" key="1">
    <citation type="submission" date="2022-09" db="EMBL/GenBank/DDBJ databases">
        <authorList>
            <person name="Palmer J.M."/>
        </authorList>
    </citation>
    <scope>NUCLEOTIDE SEQUENCE [LARGE SCALE GENOMIC DNA]</scope>
    <source>
        <strain evidence="3 4">DSM 7382</strain>
    </source>
</reference>
<feature type="transmembrane region" description="Helical" evidence="1">
    <location>
        <begin position="50"/>
        <end position="73"/>
    </location>
</feature>
<evidence type="ECO:0000313" key="3">
    <source>
        <dbReference type="EMBL" id="KAK7683140.1"/>
    </source>
</evidence>
<keyword evidence="1" id="KW-0472">Membrane</keyword>
<evidence type="ECO:0000259" key="2">
    <source>
        <dbReference type="Pfam" id="PF20151"/>
    </source>
</evidence>
<keyword evidence="1" id="KW-1133">Transmembrane helix</keyword>
<name>A0AAW0G262_9APHY</name>
<dbReference type="Proteomes" id="UP001385951">
    <property type="component" value="Unassembled WGS sequence"/>
</dbReference>
<proteinExistence type="predicted"/>
<organism evidence="3 4">
    <name type="scientific">Cerrena zonata</name>
    <dbReference type="NCBI Taxonomy" id="2478898"/>
    <lineage>
        <taxon>Eukaryota</taxon>
        <taxon>Fungi</taxon>
        <taxon>Dikarya</taxon>
        <taxon>Basidiomycota</taxon>
        <taxon>Agaricomycotina</taxon>
        <taxon>Agaricomycetes</taxon>
        <taxon>Polyporales</taxon>
        <taxon>Cerrenaceae</taxon>
        <taxon>Cerrena</taxon>
    </lineage>
</organism>
<comment type="caution">
    <text evidence="3">The sequence shown here is derived from an EMBL/GenBank/DDBJ whole genome shotgun (WGS) entry which is preliminary data.</text>
</comment>
<dbReference type="EMBL" id="JASBNA010000032">
    <property type="protein sequence ID" value="KAK7683140.1"/>
    <property type="molecule type" value="Genomic_DNA"/>
</dbReference>
<keyword evidence="4" id="KW-1185">Reference proteome</keyword>
<feature type="transmembrane region" description="Helical" evidence="1">
    <location>
        <begin position="20"/>
        <end position="38"/>
    </location>
</feature>
<evidence type="ECO:0000313" key="4">
    <source>
        <dbReference type="Proteomes" id="UP001385951"/>
    </source>
</evidence>
<dbReference type="Pfam" id="PF20151">
    <property type="entry name" value="DUF6533"/>
    <property type="match status" value="1"/>
</dbReference>
<keyword evidence="1" id="KW-0812">Transmembrane</keyword>
<feature type="domain" description="DUF6533" evidence="2">
    <location>
        <begin position="20"/>
        <end position="66"/>
    </location>
</feature>